<protein>
    <recommendedName>
        <fullName evidence="2">EGF-like domain-containing protein</fullName>
    </recommendedName>
</protein>
<accession>A0ABV0Q420</accession>
<name>A0ABV0Q420_9TELE</name>
<dbReference type="Gene3D" id="2.10.25.10">
    <property type="entry name" value="Laminin"/>
    <property type="match status" value="1"/>
</dbReference>
<reference evidence="3 4" key="1">
    <citation type="submission" date="2021-06" db="EMBL/GenBank/DDBJ databases">
        <authorList>
            <person name="Palmer J.M."/>
        </authorList>
    </citation>
    <scope>NUCLEOTIDE SEQUENCE [LARGE SCALE GENOMIC DNA]</scope>
    <source>
        <strain evidence="3 4">XC_2019</strain>
        <tissue evidence="3">Muscle</tissue>
    </source>
</reference>
<keyword evidence="1" id="KW-0245">EGF-like domain</keyword>
<comment type="caution">
    <text evidence="3">The sequence shown here is derived from an EMBL/GenBank/DDBJ whole genome shotgun (WGS) entry which is preliminary data.</text>
</comment>
<dbReference type="InterPro" id="IPR000742">
    <property type="entry name" value="EGF"/>
</dbReference>
<evidence type="ECO:0000256" key="1">
    <source>
        <dbReference type="PROSITE-ProRule" id="PRU00076"/>
    </source>
</evidence>
<comment type="caution">
    <text evidence="1">Lacks conserved residue(s) required for the propagation of feature annotation.</text>
</comment>
<keyword evidence="4" id="KW-1185">Reference proteome</keyword>
<evidence type="ECO:0000259" key="2">
    <source>
        <dbReference type="PROSITE" id="PS50026"/>
    </source>
</evidence>
<dbReference type="SUPFAM" id="SSF57196">
    <property type="entry name" value="EGF/Laminin"/>
    <property type="match status" value="1"/>
</dbReference>
<evidence type="ECO:0000313" key="4">
    <source>
        <dbReference type="Proteomes" id="UP001434883"/>
    </source>
</evidence>
<dbReference type="PROSITE" id="PS50026">
    <property type="entry name" value="EGF_3"/>
    <property type="match status" value="1"/>
</dbReference>
<dbReference type="EMBL" id="JAHRIN010000056">
    <property type="protein sequence ID" value="MEQ2190494.1"/>
    <property type="molecule type" value="Genomic_DNA"/>
</dbReference>
<proteinExistence type="predicted"/>
<evidence type="ECO:0000313" key="3">
    <source>
        <dbReference type="EMBL" id="MEQ2190494.1"/>
    </source>
</evidence>
<organism evidence="3 4">
    <name type="scientific">Xenoophorus captivus</name>
    <dbReference type="NCBI Taxonomy" id="1517983"/>
    <lineage>
        <taxon>Eukaryota</taxon>
        <taxon>Metazoa</taxon>
        <taxon>Chordata</taxon>
        <taxon>Craniata</taxon>
        <taxon>Vertebrata</taxon>
        <taxon>Euteleostomi</taxon>
        <taxon>Actinopterygii</taxon>
        <taxon>Neopterygii</taxon>
        <taxon>Teleostei</taxon>
        <taxon>Neoteleostei</taxon>
        <taxon>Acanthomorphata</taxon>
        <taxon>Ovalentaria</taxon>
        <taxon>Atherinomorphae</taxon>
        <taxon>Cyprinodontiformes</taxon>
        <taxon>Goodeidae</taxon>
        <taxon>Xenoophorus</taxon>
    </lineage>
</organism>
<dbReference type="Proteomes" id="UP001434883">
    <property type="component" value="Unassembled WGS sequence"/>
</dbReference>
<gene>
    <name evidence="3" type="ORF">XENOCAPTIV_024592</name>
</gene>
<feature type="domain" description="EGF-like" evidence="2">
    <location>
        <begin position="73"/>
        <end position="114"/>
    </location>
</feature>
<sequence length="139" mass="15855">MRLRLDQVQVADGRWHDLQLELRDVRSGRETRYVATLRLDFGLYQGVRLGVRPDAPALPRPSRAVKVETGCNVGNPCVSSPCPAHSRCTDVWERHTCLCEPGEGTHRRTHDDCSLHEVLLQNHFTAKYISIVSKFTFSW</sequence>